<dbReference type="AlphaFoldDB" id="A0ABD5VIN8"/>
<protein>
    <submittedName>
        <fullName evidence="1">Uncharacterized protein</fullName>
    </submittedName>
</protein>
<evidence type="ECO:0000313" key="1">
    <source>
        <dbReference type="EMBL" id="MFC6954608.1"/>
    </source>
</evidence>
<reference evidence="1 2" key="1">
    <citation type="journal article" date="2019" name="Int. J. Syst. Evol. Microbiol.">
        <title>The Global Catalogue of Microorganisms (GCM) 10K type strain sequencing project: providing services to taxonomists for standard genome sequencing and annotation.</title>
        <authorList>
            <consortium name="The Broad Institute Genomics Platform"/>
            <consortium name="The Broad Institute Genome Sequencing Center for Infectious Disease"/>
            <person name="Wu L."/>
            <person name="Ma J."/>
        </authorList>
    </citation>
    <scope>NUCLEOTIDE SEQUENCE [LARGE SCALE GENOMIC DNA]</scope>
    <source>
        <strain evidence="1 2">GX26</strain>
    </source>
</reference>
<organism evidence="1 2">
    <name type="scientific">Halorubellus litoreus</name>
    <dbReference type="NCBI Taxonomy" id="755308"/>
    <lineage>
        <taxon>Archaea</taxon>
        <taxon>Methanobacteriati</taxon>
        <taxon>Methanobacteriota</taxon>
        <taxon>Stenosarchaea group</taxon>
        <taxon>Halobacteria</taxon>
        <taxon>Halobacteriales</taxon>
        <taxon>Halorubellaceae</taxon>
        <taxon>Halorubellus</taxon>
    </lineage>
</organism>
<proteinExistence type="predicted"/>
<gene>
    <name evidence="1" type="ORF">ACFQGB_17215</name>
</gene>
<evidence type="ECO:0000313" key="2">
    <source>
        <dbReference type="Proteomes" id="UP001596395"/>
    </source>
</evidence>
<sequence length="109" mass="12345">MSKEVTSASFDSHLDALGHIDRRRLLLALLHANADGDLPVDVEQLEHATAEKSPRLSMHHVHLPKLDDHGFIDASLNHYSVTPGPRFEEIKPLLELLETNREQLPDDWL</sequence>
<dbReference type="EMBL" id="JBHSXN010000003">
    <property type="protein sequence ID" value="MFC6954608.1"/>
    <property type="molecule type" value="Genomic_DNA"/>
</dbReference>
<accession>A0ABD5VIN8</accession>
<dbReference type="RefSeq" id="WP_336351549.1">
    <property type="nucleotide sequence ID" value="NZ_JAZAQL010000003.1"/>
</dbReference>
<dbReference type="Proteomes" id="UP001596395">
    <property type="component" value="Unassembled WGS sequence"/>
</dbReference>
<comment type="caution">
    <text evidence="1">The sequence shown here is derived from an EMBL/GenBank/DDBJ whole genome shotgun (WGS) entry which is preliminary data.</text>
</comment>
<name>A0ABD5VIN8_9EURY</name>
<keyword evidence="2" id="KW-1185">Reference proteome</keyword>